<evidence type="ECO:0000313" key="1">
    <source>
        <dbReference type="EMBL" id="WTS11321.1"/>
    </source>
</evidence>
<proteinExistence type="predicted"/>
<organism evidence="1">
    <name type="scientific">Streptomyces sp. NBC_00119</name>
    <dbReference type="NCBI Taxonomy" id="2975659"/>
    <lineage>
        <taxon>Bacteria</taxon>
        <taxon>Bacillati</taxon>
        <taxon>Actinomycetota</taxon>
        <taxon>Actinomycetes</taxon>
        <taxon>Kitasatosporales</taxon>
        <taxon>Streptomycetaceae</taxon>
        <taxon>Streptomyces</taxon>
    </lineage>
</organism>
<sequence>MHLMSHIATTNPRPTKAWVDSGYHTNAIGHGATLGIDVDRVTR</sequence>
<name>A0AAU1U0G9_9ACTN</name>
<dbReference type="EMBL" id="CP108195">
    <property type="protein sequence ID" value="WTS11321.1"/>
    <property type="molecule type" value="Genomic_DNA"/>
</dbReference>
<accession>A0AAU1U0G9</accession>
<gene>
    <name evidence="1" type="ORF">OHU69_09685</name>
</gene>
<dbReference type="AlphaFoldDB" id="A0AAU1U0G9"/>
<protein>
    <submittedName>
        <fullName evidence="1">Uncharacterized protein</fullName>
    </submittedName>
</protein>
<reference evidence="1" key="1">
    <citation type="submission" date="2022-10" db="EMBL/GenBank/DDBJ databases">
        <title>The complete genomes of actinobacterial strains from the NBC collection.</title>
        <authorList>
            <person name="Joergensen T.S."/>
            <person name="Alvarez Arevalo M."/>
            <person name="Sterndorff E.B."/>
            <person name="Faurdal D."/>
            <person name="Vuksanovic O."/>
            <person name="Mourched A.-S."/>
            <person name="Charusanti P."/>
            <person name="Shaw S."/>
            <person name="Blin K."/>
            <person name="Weber T."/>
        </authorList>
    </citation>
    <scope>NUCLEOTIDE SEQUENCE</scope>
    <source>
        <strain evidence="1">NBC_00119</strain>
    </source>
</reference>